<dbReference type="EMBL" id="JAJOMB010000005">
    <property type="protein sequence ID" value="MCD5311591.1"/>
    <property type="molecule type" value="Genomic_DNA"/>
</dbReference>
<keyword evidence="2" id="KW-1185">Reference proteome</keyword>
<sequence>MAIGNDDVILLEEVIDELTRLATLRTDMAPFAALALKNLGPLSNTRFGPLVPGLRSVARADVYKVQQRIADPAQPRHDDEHLAESVAIALMQKAMDGGSQKQYIFLTEDFEARAAAFAMVRICFPWSTPRLLWERVDAEELGAEQAAAIAAQLKAAGRCGDISLREFEGSTPRGLGRAGQP</sequence>
<organism evidence="1 2">
    <name type="scientific">Kineosporia babensis</name>
    <dbReference type="NCBI Taxonomy" id="499548"/>
    <lineage>
        <taxon>Bacteria</taxon>
        <taxon>Bacillati</taxon>
        <taxon>Actinomycetota</taxon>
        <taxon>Actinomycetes</taxon>
        <taxon>Kineosporiales</taxon>
        <taxon>Kineosporiaceae</taxon>
        <taxon>Kineosporia</taxon>
    </lineage>
</organism>
<dbReference type="RefSeq" id="WP_231440941.1">
    <property type="nucleotide sequence ID" value="NZ_JAJOMB010000005.1"/>
</dbReference>
<comment type="caution">
    <text evidence="1">The sequence shown here is derived from an EMBL/GenBank/DDBJ whole genome shotgun (WGS) entry which is preliminary data.</text>
</comment>
<proteinExistence type="predicted"/>
<evidence type="ECO:0000313" key="1">
    <source>
        <dbReference type="EMBL" id="MCD5311591.1"/>
    </source>
</evidence>
<gene>
    <name evidence="1" type="ORF">LR394_11815</name>
</gene>
<dbReference type="AlphaFoldDB" id="A0A9X1STQ8"/>
<accession>A0A9X1STQ8</accession>
<evidence type="ECO:0000313" key="2">
    <source>
        <dbReference type="Proteomes" id="UP001138997"/>
    </source>
</evidence>
<protein>
    <submittedName>
        <fullName evidence="1">Uncharacterized protein</fullName>
    </submittedName>
</protein>
<dbReference type="Proteomes" id="UP001138997">
    <property type="component" value="Unassembled WGS sequence"/>
</dbReference>
<name>A0A9X1STQ8_9ACTN</name>
<reference evidence="1" key="1">
    <citation type="submission" date="2021-11" db="EMBL/GenBank/DDBJ databases">
        <title>Streptomyces corallinus and Kineosporia corallina sp. nov., two new coral-derived marine actinobacteria.</title>
        <authorList>
            <person name="Buangrab K."/>
            <person name="Sutthacheep M."/>
            <person name="Yeemin T."/>
            <person name="Harunari E."/>
            <person name="Igarashi Y."/>
            <person name="Sripreechasak P."/>
            <person name="Kanchanasin P."/>
            <person name="Tanasupawat S."/>
            <person name="Phongsopitanun W."/>
        </authorList>
    </citation>
    <scope>NUCLEOTIDE SEQUENCE</scope>
    <source>
        <strain evidence="1">JCM 31032</strain>
    </source>
</reference>